<evidence type="ECO:0000313" key="1">
    <source>
        <dbReference type="EMBL" id="KAI3755408.1"/>
    </source>
</evidence>
<comment type="caution">
    <text evidence="1">The sequence shown here is derived from an EMBL/GenBank/DDBJ whole genome shotgun (WGS) entry which is preliminary data.</text>
</comment>
<reference evidence="1 2" key="2">
    <citation type="journal article" date="2022" name="Mol. Ecol. Resour.">
        <title>The genomes of chicory, endive, great burdock and yacon provide insights into Asteraceae paleo-polyploidization history and plant inulin production.</title>
        <authorList>
            <person name="Fan W."/>
            <person name="Wang S."/>
            <person name="Wang H."/>
            <person name="Wang A."/>
            <person name="Jiang F."/>
            <person name="Liu H."/>
            <person name="Zhao H."/>
            <person name="Xu D."/>
            <person name="Zhang Y."/>
        </authorList>
    </citation>
    <scope>NUCLEOTIDE SEQUENCE [LARGE SCALE GENOMIC DNA]</scope>
    <source>
        <strain evidence="2">cv. Yunnan</strain>
        <tissue evidence="1">Leaves</tissue>
    </source>
</reference>
<sequence>MFRDHQRSCRKPKLPTNHWSHSTVLSDDFYFAIILFLFQAFSHHAHTHFFPTQLTPTTPLFLISHQTNLSVGAFVSSPPEILPKSYNFSNAFNLFVEIPQPTFNFYHCCICLFLAEITAFVTFSVEFNHSSS</sequence>
<keyword evidence="2" id="KW-1185">Reference proteome</keyword>
<reference evidence="2" key="1">
    <citation type="journal article" date="2022" name="Mol. Ecol. Resour.">
        <title>The genomes of chicory, endive, great burdock and yacon provide insights into Asteraceae palaeo-polyploidization history and plant inulin production.</title>
        <authorList>
            <person name="Fan W."/>
            <person name="Wang S."/>
            <person name="Wang H."/>
            <person name="Wang A."/>
            <person name="Jiang F."/>
            <person name="Liu H."/>
            <person name="Zhao H."/>
            <person name="Xu D."/>
            <person name="Zhang Y."/>
        </authorList>
    </citation>
    <scope>NUCLEOTIDE SEQUENCE [LARGE SCALE GENOMIC DNA]</scope>
    <source>
        <strain evidence="2">cv. Yunnan</strain>
    </source>
</reference>
<organism evidence="1 2">
    <name type="scientific">Smallanthus sonchifolius</name>
    <dbReference type="NCBI Taxonomy" id="185202"/>
    <lineage>
        <taxon>Eukaryota</taxon>
        <taxon>Viridiplantae</taxon>
        <taxon>Streptophyta</taxon>
        <taxon>Embryophyta</taxon>
        <taxon>Tracheophyta</taxon>
        <taxon>Spermatophyta</taxon>
        <taxon>Magnoliopsida</taxon>
        <taxon>eudicotyledons</taxon>
        <taxon>Gunneridae</taxon>
        <taxon>Pentapetalae</taxon>
        <taxon>asterids</taxon>
        <taxon>campanulids</taxon>
        <taxon>Asterales</taxon>
        <taxon>Asteraceae</taxon>
        <taxon>Asteroideae</taxon>
        <taxon>Heliantheae alliance</taxon>
        <taxon>Millerieae</taxon>
        <taxon>Smallanthus</taxon>
    </lineage>
</organism>
<gene>
    <name evidence="1" type="ORF">L1987_55206</name>
</gene>
<proteinExistence type="predicted"/>
<accession>A0ACB9E8S1</accession>
<name>A0ACB9E8S1_9ASTR</name>
<evidence type="ECO:0000313" key="2">
    <source>
        <dbReference type="Proteomes" id="UP001056120"/>
    </source>
</evidence>
<protein>
    <submittedName>
        <fullName evidence="1">Uncharacterized protein</fullName>
    </submittedName>
</protein>
<dbReference type="Proteomes" id="UP001056120">
    <property type="component" value="Linkage Group LG18"/>
</dbReference>
<dbReference type="EMBL" id="CM042035">
    <property type="protein sequence ID" value="KAI3755408.1"/>
    <property type="molecule type" value="Genomic_DNA"/>
</dbReference>